<sequence>MRLIRLARLLCQGYRYNYISFHTTAVKSVATEEEKELTGIKPKRLHQPLGVFPEGTNLEEVREKWQSDAMELISKVPPIVVDGYVAACNGGGGPLGHPIEYIRLEAPYPATCKYCGLRYINKHTFEKWRRENES</sequence>
<proteinExistence type="predicted"/>
<dbReference type="AlphaFoldDB" id="A0A9C7PYD2"/>
<dbReference type="FunFam" id="2.60.260.40:FF:000001">
    <property type="entry name" value="NADH dehydrogenase [ubiquinone] iron-sulfur protein 6, mitochondrial"/>
    <property type="match status" value="1"/>
</dbReference>
<dbReference type="OrthoDB" id="307899at2759"/>
<evidence type="ECO:0000313" key="2">
    <source>
        <dbReference type="EMBL" id="GJQ10819.1"/>
    </source>
</evidence>
<dbReference type="GO" id="GO:0006120">
    <property type="term" value="P:mitochondrial electron transport, NADH to ubiquinone"/>
    <property type="evidence" value="ECO:0007669"/>
    <property type="project" value="TreeGrafter"/>
</dbReference>
<dbReference type="Gene3D" id="2.60.260.40">
    <property type="entry name" value="q5lls5 like domains"/>
    <property type="match status" value="1"/>
</dbReference>
<reference evidence="3" key="2">
    <citation type="submission" date="2022-01" db="EMBL/GenBank/DDBJ databases">
        <authorList>
            <person name="Hirooka S."/>
            <person name="Miyagishima S.Y."/>
        </authorList>
    </citation>
    <scope>NUCLEOTIDE SEQUENCE</scope>
    <source>
        <strain evidence="3">NBRC 102759</strain>
    </source>
</reference>
<gene>
    <name evidence="2" type="ORF">GpartN1_g2610.t1</name>
    <name evidence="3" type="ORF">GpartN1_g4974.t1</name>
</gene>
<name>A0A9C7PYD2_9RHOD</name>
<evidence type="ECO:0000313" key="3">
    <source>
        <dbReference type="EMBL" id="GJQ13183.1"/>
    </source>
</evidence>
<evidence type="ECO:0000259" key="1">
    <source>
        <dbReference type="Pfam" id="PF10276"/>
    </source>
</evidence>
<dbReference type="PANTHER" id="PTHR13156:SF0">
    <property type="entry name" value="NADH DEHYDROGENASE [UBIQUINONE] IRON-SULFUR PROTEIN 6, MITOCHONDRIAL"/>
    <property type="match status" value="1"/>
</dbReference>
<organism evidence="3 4">
    <name type="scientific">Galdieria partita</name>
    <dbReference type="NCBI Taxonomy" id="83374"/>
    <lineage>
        <taxon>Eukaryota</taxon>
        <taxon>Rhodophyta</taxon>
        <taxon>Bangiophyceae</taxon>
        <taxon>Galdieriales</taxon>
        <taxon>Galdieriaceae</taxon>
        <taxon>Galdieria</taxon>
    </lineage>
</organism>
<dbReference type="Proteomes" id="UP001061958">
    <property type="component" value="Unassembled WGS sequence"/>
</dbReference>
<feature type="domain" description="Zinc finger CHCC-type" evidence="1">
    <location>
        <begin position="85"/>
        <end position="119"/>
    </location>
</feature>
<dbReference type="PANTHER" id="PTHR13156">
    <property type="entry name" value="NADH-UBIQUINONE OXIDOREDUCTASE 13 KD-A SUBUNIT"/>
    <property type="match status" value="1"/>
</dbReference>
<dbReference type="EMBL" id="BQMJ01000041">
    <property type="protein sequence ID" value="GJQ13183.1"/>
    <property type="molecule type" value="Genomic_DNA"/>
</dbReference>
<comment type="caution">
    <text evidence="3">The sequence shown here is derived from an EMBL/GenBank/DDBJ whole genome shotgun (WGS) entry which is preliminary data.</text>
</comment>
<reference evidence="3" key="1">
    <citation type="journal article" date="2022" name="Proc. Natl. Acad. Sci. U.S.A.">
        <title>Life cycle and functional genomics of the unicellular red alga Galdieria for elucidating algal and plant evolution and industrial use.</title>
        <authorList>
            <person name="Hirooka S."/>
            <person name="Itabashi T."/>
            <person name="Ichinose T.M."/>
            <person name="Onuma R."/>
            <person name="Fujiwara T."/>
            <person name="Yamashita S."/>
            <person name="Jong L.W."/>
            <person name="Tomita R."/>
            <person name="Iwane A.H."/>
            <person name="Miyagishima S.Y."/>
        </authorList>
    </citation>
    <scope>NUCLEOTIDE SEQUENCE</scope>
    <source>
        <strain evidence="3">NBRC 102759</strain>
    </source>
</reference>
<dbReference type="GO" id="GO:0005739">
    <property type="term" value="C:mitochondrion"/>
    <property type="evidence" value="ECO:0007669"/>
    <property type="project" value="GOC"/>
</dbReference>
<dbReference type="InterPro" id="IPR019401">
    <property type="entry name" value="Znf_CHCC"/>
</dbReference>
<keyword evidence="4" id="KW-1185">Reference proteome</keyword>
<dbReference type="EMBL" id="BQMJ01000018">
    <property type="protein sequence ID" value="GJQ10819.1"/>
    <property type="molecule type" value="Genomic_DNA"/>
</dbReference>
<evidence type="ECO:0000313" key="4">
    <source>
        <dbReference type="Proteomes" id="UP001061958"/>
    </source>
</evidence>
<accession>A0A9C7PYD2</accession>
<dbReference type="Pfam" id="PF10276">
    <property type="entry name" value="zf-CHCC"/>
    <property type="match status" value="1"/>
</dbReference>
<protein>
    <recommendedName>
        <fullName evidence="1">Zinc finger CHCC-type domain-containing protein</fullName>
    </recommendedName>
</protein>